<feature type="domain" description="Peptidase M48" evidence="13">
    <location>
        <begin position="168"/>
        <end position="372"/>
    </location>
</feature>
<evidence type="ECO:0000259" key="13">
    <source>
        <dbReference type="Pfam" id="PF01435"/>
    </source>
</evidence>
<organism evidence="14 15">
    <name type="scientific">Chitinophaga silvatica</name>
    <dbReference type="NCBI Taxonomy" id="2282649"/>
    <lineage>
        <taxon>Bacteria</taxon>
        <taxon>Pseudomonadati</taxon>
        <taxon>Bacteroidota</taxon>
        <taxon>Chitinophagia</taxon>
        <taxon>Chitinophagales</taxon>
        <taxon>Chitinophagaceae</taxon>
        <taxon>Chitinophaga</taxon>
    </lineage>
</organism>
<evidence type="ECO:0000256" key="5">
    <source>
        <dbReference type="ARBA" id="ARBA00022692"/>
    </source>
</evidence>
<evidence type="ECO:0000256" key="11">
    <source>
        <dbReference type="ARBA" id="ARBA00023136"/>
    </source>
</evidence>
<evidence type="ECO:0000313" key="15">
    <source>
        <dbReference type="Proteomes" id="UP000260644"/>
    </source>
</evidence>
<dbReference type="PANTHER" id="PTHR43221">
    <property type="entry name" value="PROTEASE HTPX"/>
    <property type="match status" value="1"/>
</dbReference>
<accession>A0A3E1Y734</accession>
<evidence type="ECO:0000256" key="6">
    <source>
        <dbReference type="ARBA" id="ARBA00022723"/>
    </source>
</evidence>
<evidence type="ECO:0000256" key="2">
    <source>
        <dbReference type="ARBA" id="ARBA00004651"/>
    </source>
</evidence>
<comment type="subcellular location">
    <subcellularLocation>
        <location evidence="2">Cell membrane</location>
        <topology evidence="2">Multi-pass membrane protein</topology>
    </subcellularLocation>
</comment>
<comment type="cofactor">
    <cofactor evidence="1">
        <name>Zn(2+)</name>
        <dbReference type="ChEBI" id="CHEBI:29105"/>
    </cofactor>
</comment>
<evidence type="ECO:0000256" key="1">
    <source>
        <dbReference type="ARBA" id="ARBA00001947"/>
    </source>
</evidence>
<keyword evidence="15" id="KW-1185">Reference proteome</keyword>
<evidence type="ECO:0000256" key="9">
    <source>
        <dbReference type="ARBA" id="ARBA00022989"/>
    </source>
</evidence>
<dbReference type="GO" id="GO:0046872">
    <property type="term" value="F:metal ion binding"/>
    <property type="evidence" value="ECO:0007669"/>
    <property type="project" value="UniProtKB-KW"/>
</dbReference>
<feature type="transmembrane region" description="Helical" evidence="12">
    <location>
        <begin position="230"/>
        <end position="249"/>
    </location>
</feature>
<keyword evidence="5 12" id="KW-0812">Transmembrane</keyword>
<name>A0A3E1Y734_9BACT</name>
<keyword evidence="11 12" id="KW-0472">Membrane</keyword>
<dbReference type="Pfam" id="PF01435">
    <property type="entry name" value="Peptidase_M48"/>
    <property type="match status" value="1"/>
</dbReference>
<comment type="caution">
    <text evidence="14">The sequence shown here is derived from an EMBL/GenBank/DDBJ whole genome shotgun (WGS) entry which is preliminary data.</text>
</comment>
<proteinExistence type="predicted"/>
<keyword evidence="8" id="KW-0862">Zinc</keyword>
<keyword evidence="6" id="KW-0479">Metal-binding</keyword>
<dbReference type="OrthoDB" id="9789270at2"/>
<feature type="transmembrane region" description="Helical" evidence="12">
    <location>
        <begin position="71"/>
        <end position="96"/>
    </location>
</feature>
<keyword evidence="3" id="KW-1003">Cell membrane</keyword>
<keyword evidence="7" id="KW-0378">Hydrolase</keyword>
<evidence type="ECO:0000256" key="3">
    <source>
        <dbReference type="ARBA" id="ARBA00022475"/>
    </source>
</evidence>
<dbReference type="InterPro" id="IPR050083">
    <property type="entry name" value="HtpX_protease"/>
</dbReference>
<dbReference type="PANTHER" id="PTHR43221:SF1">
    <property type="entry name" value="PROTEASE HTPX"/>
    <property type="match status" value="1"/>
</dbReference>
<reference evidence="14 15" key="1">
    <citation type="submission" date="2018-07" db="EMBL/GenBank/DDBJ databases">
        <title>Chitinophaga K2CV101002-2 sp. nov., isolated from a monsoon evergreen broad-leaved forest soil.</title>
        <authorList>
            <person name="Lv Y."/>
        </authorList>
    </citation>
    <scope>NUCLEOTIDE SEQUENCE [LARGE SCALE GENOMIC DNA]</scope>
    <source>
        <strain evidence="14 15">GDMCC 1.1288</strain>
    </source>
</reference>
<dbReference type="GO" id="GO:0005886">
    <property type="term" value="C:plasma membrane"/>
    <property type="evidence" value="ECO:0007669"/>
    <property type="project" value="UniProtKB-SubCell"/>
</dbReference>
<keyword evidence="4" id="KW-0645">Protease</keyword>
<evidence type="ECO:0000256" key="8">
    <source>
        <dbReference type="ARBA" id="ARBA00022833"/>
    </source>
</evidence>
<dbReference type="RefSeq" id="WP_116977416.1">
    <property type="nucleotide sequence ID" value="NZ_QPMM01000010.1"/>
</dbReference>
<dbReference type="EMBL" id="QPMM01000010">
    <property type="protein sequence ID" value="RFS20698.1"/>
    <property type="molecule type" value="Genomic_DNA"/>
</dbReference>
<gene>
    <name evidence="14" type="ORF">DVR12_19260</name>
</gene>
<evidence type="ECO:0000313" key="14">
    <source>
        <dbReference type="EMBL" id="RFS20698.1"/>
    </source>
</evidence>
<dbReference type="GO" id="GO:0004222">
    <property type="term" value="F:metalloendopeptidase activity"/>
    <property type="evidence" value="ECO:0007669"/>
    <property type="project" value="InterPro"/>
</dbReference>
<dbReference type="CDD" id="cd07328">
    <property type="entry name" value="M48_Ste24p_like"/>
    <property type="match status" value="1"/>
</dbReference>
<dbReference type="Proteomes" id="UP000260644">
    <property type="component" value="Unassembled WGS sequence"/>
</dbReference>
<evidence type="ECO:0000256" key="12">
    <source>
        <dbReference type="SAM" id="Phobius"/>
    </source>
</evidence>
<sequence length="697" mass="80149">MENFNFYPPNPVSVDRNLVKPGSSFQKEVVKIIGSLLLFCIVYALLLLTAMAVAAGFIALGVGVLSLSLHLMMILLALSLMGVGVFIIIFLFKFVFTSLKDQKADRIEIFEEQHPNLFEFLKRLTKDTNTPMPKHVFISSGVNACVFYDSSILSLIFPVKKNLEIGLGLVNSLNLSEFKQVLAHEFGHFSQRSMKFGSYVYMMNHIIYNMLFQNQGYVRMLNFLQNIHSIFSLTTHLIIWIVKIIQSILQKMYKHLNLSHRRLSREMEFHADAISAAVTGSDAAISALRRIEFSNIRMEHCFRKVNRLAEKKVALLNVYDLQRRTAIITATQHGMELEEGLPRLIDSELPGAAKTRVQYTDLWASHPTDAEREARYVKANVINITDKRLAWVLFNNQQAVEEEMTRHYISITTETEIESVVDSTELEKELSDAYKRYASPLLFGGYFDNRSFSMIDTTKEEEQQLPAFTSFYNNQQIEKLNRHLQNKYDLHFLEAIAEKQVAVEYFKVDDQEYKINEIQPVIEQLALEVQEGDIWLQEQDQIAYQLNLSVASNAAEQLAIMASYENVLSIQEKDEQIKVLAFVIKRKVEELCSLEGWPLDELINQLMILKNSEKELKAILEQLVGQKVVPKEMDEDFEEDVLNYLKTNYTYLASSTYIVEELLSTYDIGQRTSINVEKAVILARKEYLDCISTLCQQ</sequence>
<keyword evidence="10" id="KW-0482">Metalloprotease</keyword>
<evidence type="ECO:0000256" key="7">
    <source>
        <dbReference type="ARBA" id="ARBA00022801"/>
    </source>
</evidence>
<dbReference type="InterPro" id="IPR001915">
    <property type="entry name" value="Peptidase_M48"/>
</dbReference>
<feature type="transmembrane region" description="Helical" evidence="12">
    <location>
        <begin position="36"/>
        <end position="65"/>
    </location>
</feature>
<dbReference type="Gene3D" id="3.30.2010.10">
    <property type="entry name" value="Metalloproteases ('zincins'), catalytic domain"/>
    <property type="match status" value="1"/>
</dbReference>
<dbReference type="GO" id="GO:0006508">
    <property type="term" value="P:proteolysis"/>
    <property type="evidence" value="ECO:0007669"/>
    <property type="project" value="UniProtKB-KW"/>
</dbReference>
<dbReference type="AlphaFoldDB" id="A0A3E1Y734"/>
<evidence type="ECO:0000256" key="4">
    <source>
        <dbReference type="ARBA" id="ARBA00022670"/>
    </source>
</evidence>
<evidence type="ECO:0000256" key="10">
    <source>
        <dbReference type="ARBA" id="ARBA00023049"/>
    </source>
</evidence>
<keyword evidence="9 12" id="KW-1133">Transmembrane helix</keyword>
<protein>
    <recommendedName>
        <fullName evidence="13">Peptidase M48 domain-containing protein</fullName>
    </recommendedName>
</protein>